<keyword evidence="2" id="KW-0804">Transcription</keyword>
<sequence length="379" mass="42479">MASGDQFVRNLDCTMSNPQGPPNFGNLQSGGWHSFLPPKCPIFTASTSADFVGTKENSISREGLRTHQRTASESFLLEEQPSWLDDLLNESEMPVRKGSHRRSSSDSFAYLDTSSISWNGDSLTQDDHKYRTSAAVPSWGPQESDYLKDMQLASYYTDANSTAGTRSRGLEFSNKMTPYPSNSLPSAMDKLVLPGSSSATKKSDALSSTLMEAQVKEECNQDQVGSSDTKEGPQAKHSQSEMEARRAKQQFAQRSRVRKLQYIAELERNVQALQAKGLELSAQLQFLDQQNLILSLENKSLKQRLDCLVHEHLVKCLQHETLGQEVARLRTLYHRQQQQQHQPPPPTHRRSKSRDFDYQFANLSLKGNESSSGPGQLHI</sequence>
<gene>
    <name evidence="5" type="ORF">OPV22_010092</name>
</gene>
<evidence type="ECO:0008006" key="7">
    <source>
        <dbReference type="Google" id="ProtNLM"/>
    </source>
</evidence>
<evidence type="ECO:0000256" key="3">
    <source>
        <dbReference type="SAM" id="Coils"/>
    </source>
</evidence>
<keyword evidence="6" id="KW-1185">Reference proteome</keyword>
<dbReference type="CDD" id="cd14703">
    <property type="entry name" value="bZIP_plant_RF2"/>
    <property type="match status" value="1"/>
</dbReference>
<dbReference type="GO" id="GO:0003700">
    <property type="term" value="F:DNA-binding transcription factor activity"/>
    <property type="evidence" value="ECO:0007669"/>
    <property type="project" value="InterPro"/>
</dbReference>
<reference evidence="5 6" key="1">
    <citation type="submission" date="2022-12" db="EMBL/GenBank/DDBJ databases">
        <title>Chromosome-scale assembly of the Ensete ventricosum genome.</title>
        <authorList>
            <person name="Dussert Y."/>
            <person name="Stocks J."/>
            <person name="Wendawek A."/>
            <person name="Woldeyes F."/>
            <person name="Nichols R.A."/>
            <person name="Borrell J.S."/>
        </authorList>
    </citation>
    <scope>NUCLEOTIDE SEQUENCE [LARGE SCALE GENOMIC DNA]</scope>
    <source>
        <strain evidence="6">cv. Maze</strain>
        <tissue evidence="5">Seeds</tissue>
    </source>
</reference>
<dbReference type="SUPFAM" id="SSF57959">
    <property type="entry name" value="Leucine zipper domain"/>
    <property type="match status" value="1"/>
</dbReference>
<dbReference type="PANTHER" id="PTHR46835:SF3">
    <property type="entry name" value="BASIC-LEUCINE ZIPPER (BZIP) TRANSCRIPTION FACTOR FAMILY PROTEIN"/>
    <property type="match status" value="1"/>
</dbReference>
<feature type="compositionally biased region" description="Basic and acidic residues" evidence="4">
    <location>
        <begin position="228"/>
        <end position="246"/>
    </location>
</feature>
<dbReference type="InterPro" id="IPR044759">
    <property type="entry name" value="bZIP_RF2"/>
</dbReference>
<keyword evidence="1" id="KW-0805">Transcription regulation</keyword>
<evidence type="ECO:0000313" key="6">
    <source>
        <dbReference type="Proteomes" id="UP001222027"/>
    </source>
</evidence>
<dbReference type="PANTHER" id="PTHR46835">
    <property type="entry name" value="BASIC-LEUCINE ZIPPER (BZIP) TRANSCRIPTION FACTOR FAMILY PROTEIN-RELATED"/>
    <property type="match status" value="1"/>
</dbReference>
<protein>
    <recommendedName>
        <fullName evidence="7">BZIP domain-containing protein</fullName>
    </recommendedName>
</protein>
<dbReference type="Proteomes" id="UP001222027">
    <property type="component" value="Unassembled WGS sequence"/>
</dbReference>
<dbReference type="EMBL" id="JAQQAF010000003">
    <property type="protein sequence ID" value="KAJ8499540.1"/>
    <property type="molecule type" value="Genomic_DNA"/>
</dbReference>
<proteinExistence type="predicted"/>
<feature type="region of interest" description="Disordered" evidence="4">
    <location>
        <begin position="162"/>
        <end position="190"/>
    </location>
</feature>
<dbReference type="InterPro" id="IPR044797">
    <property type="entry name" value="At4g06598-like"/>
</dbReference>
<feature type="compositionally biased region" description="Polar residues" evidence="4">
    <location>
        <begin position="174"/>
        <end position="185"/>
    </location>
</feature>
<name>A0AAV8PTD5_ENSVE</name>
<dbReference type="AlphaFoldDB" id="A0AAV8PTD5"/>
<organism evidence="5 6">
    <name type="scientific">Ensete ventricosum</name>
    <name type="common">Abyssinian banana</name>
    <name type="synonym">Musa ensete</name>
    <dbReference type="NCBI Taxonomy" id="4639"/>
    <lineage>
        <taxon>Eukaryota</taxon>
        <taxon>Viridiplantae</taxon>
        <taxon>Streptophyta</taxon>
        <taxon>Embryophyta</taxon>
        <taxon>Tracheophyta</taxon>
        <taxon>Spermatophyta</taxon>
        <taxon>Magnoliopsida</taxon>
        <taxon>Liliopsida</taxon>
        <taxon>Zingiberales</taxon>
        <taxon>Musaceae</taxon>
        <taxon>Ensete</taxon>
    </lineage>
</organism>
<dbReference type="InterPro" id="IPR046347">
    <property type="entry name" value="bZIP_sf"/>
</dbReference>
<evidence type="ECO:0000256" key="1">
    <source>
        <dbReference type="ARBA" id="ARBA00023015"/>
    </source>
</evidence>
<keyword evidence="3" id="KW-0175">Coiled coil</keyword>
<dbReference type="GO" id="GO:0005634">
    <property type="term" value="C:nucleus"/>
    <property type="evidence" value="ECO:0007669"/>
    <property type="project" value="UniProtKB-ARBA"/>
</dbReference>
<evidence type="ECO:0000256" key="2">
    <source>
        <dbReference type="ARBA" id="ARBA00023163"/>
    </source>
</evidence>
<comment type="caution">
    <text evidence="5">The sequence shown here is derived from an EMBL/GenBank/DDBJ whole genome shotgun (WGS) entry which is preliminary data.</text>
</comment>
<accession>A0AAV8PTD5</accession>
<evidence type="ECO:0000313" key="5">
    <source>
        <dbReference type="EMBL" id="KAJ8499540.1"/>
    </source>
</evidence>
<evidence type="ECO:0000256" key="4">
    <source>
        <dbReference type="SAM" id="MobiDB-lite"/>
    </source>
</evidence>
<feature type="region of interest" description="Disordered" evidence="4">
    <location>
        <begin position="215"/>
        <end position="252"/>
    </location>
</feature>
<feature type="coiled-coil region" evidence="3">
    <location>
        <begin position="256"/>
        <end position="283"/>
    </location>
</feature>